<dbReference type="InterPro" id="IPR035994">
    <property type="entry name" value="Nucleoside_phosphorylase_sf"/>
</dbReference>
<evidence type="ECO:0000313" key="2">
    <source>
        <dbReference type="Proteomes" id="UP000250266"/>
    </source>
</evidence>
<dbReference type="Gene3D" id="3.40.50.1580">
    <property type="entry name" value="Nucleoside phosphorylase domain"/>
    <property type="match status" value="1"/>
</dbReference>
<name>A0A8E2DX29_9PEZI</name>
<dbReference type="OrthoDB" id="1577640at2759"/>
<dbReference type="AlphaFoldDB" id="A0A8E2DX29"/>
<dbReference type="EMBL" id="KV745892">
    <property type="protein sequence ID" value="OCK73208.1"/>
    <property type="molecule type" value="Genomic_DNA"/>
</dbReference>
<dbReference type="SUPFAM" id="SSF53167">
    <property type="entry name" value="Purine and uridine phosphorylases"/>
    <property type="match status" value="1"/>
</dbReference>
<keyword evidence="2" id="KW-1185">Reference proteome</keyword>
<dbReference type="GO" id="GO:0003824">
    <property type="term" value="F:catalytic activity"/>
    <property type="evidence" value="ECO:0007669"/>
    <property type="project" value="InterPro"/>
</dbReference>
<dbReference type="Proteomes" id="UP000250266">
    <property type="component" value="Unassembled WGS sequence"/>
</dbReference>
<dbReference type="InterPro" id="IPR053137">
    <property type="entry name" value="NLR-like"/>
</dbReference>
<dbReference type="PANTHER" id="PTHR46082:SF11">
    <property type="entry name" value="AAA+ ATPASE DOMAIN-CONTAINING PROTEIN-RELATED"/>
    <property type="match status" value="1"/>
</dbReference>
<protein>
    <submittedName>
        <fullName evidence="1">Putative ankyrin repeat domain protein</fullName>
    </submittedName>
</protein>
<proteinExistence type="predicted"/>
<dbReference type="PANTHER" id="PTHR46082">
    <property type="entry name" value="ATP/GTP-BINDING PROTEIN-RELATED"/>
    <property type="match status" value="1"/>
</dbReference>
<evidence type="ECO:0000313" key="1">
    <source>
        <dbReference type="EMBL" id="OCK73208.1"/>
    </source>
</evidence>
<accession>A0A8E2DX29</accession>
<sequence length="340" mass="37621">MTSTSLQSPALDNDEYTVGWIAALALETAAAAAMLDVEHEEPQWQHENDHNNYTLGSIGKHNVVIASLPETYGPTAAATAVSQMLSTFKSIRIGLMVGIGGGIPNLKSGHDIRLGDIVVSRPEGTFGGVKQYDLGKTTAGGIFQPQGFLNSPPRVLLNAVNKLKTTHLRRPSAVPEFLREIEKSNPFMFKPKQGGPSYLHQGLENDRLFQPSYEHKEGLKTYNKCDKEQEVKRPPRDNHDPFIHYGTIASGNQVIKDGETRDRLGKECLCFEMEAAGLINDFLCVIIRGICDYADSYKNKRWQNYVAATAAAYAKELLRVTLIQHVKELPKAATVIMNKR</sequence>
<reference evidence="1 2" key="1">
    <citation type="journal article" date="2016" name="Nat. Commun.">
        <title>Ectomycorrhizal ecology is imprinted in the genome of the dominant symbiotic fungus Cenococcum geophilum.</title>
        <authorList>
            <consortium name="DOE Joint Genome Institute"/>
            <person name="Peter M."/>
            <person name="Kohler A."/>
            <person name="Ohm R.A."/>
            <person name="Kuo A."/>
            <person name="Krutzmann J."/>
            <person name="Morin E."/>
            <person name="Arend M."/>
            <person name="Barry K.W."/>
            <person name="Binder M."/>
            <person name="Choi C."/>
            <person name="Clum A."/>
            <person name="Copeland A."/>
            <person name="Grisel N."/>
            <person name="Haridas S."/>
            <person name="Kipfer T."/>
            <person name="LaButti K."/>
            <person name="Lindquist E."/>
            <person name="Lipzen A."/>
            <person name="Maire R."/>
            <person name="Meier B."/>
            <person name="Mihaltcheva S."/>
            <person name="Molinier V."/>
            <person name="Murat C."/>
            <person name="Poggeler S."/>
            <person name="Quandt C.A."/>
            <person name="Sperisen C."/>
            <person name="Tritt A."/>
            <person name="Tisserant E."/>
            <person name="Crous P.W."/>
            <person name="Henrissat B."/>
            <person name="Nehls U."/>
            <person name="Egli S."/>
            <person name="Spatafora J.W."/>
            <person name="Grigoriev I.V."/>
            <person name="Martin F.M."/>
        </authorList>
    </citation>
    <scope>NUCLEOTIDE SEQUENCE [LARGE SCALE GENOMIC DNA]</scope>
    <source>
        <strain evidence="1 2">CBS 459.81</strain>
    </source>
</reference>
<organism evidence="1 2">
    <name type="scientific">Lepidopterella palustris CBS 459.81</name>
    <dbReference type="NCBI Taxonomy" id="1314670"/>
    <lineage>
        <taxon>Eukaryota</taxon>
        <taxon>Fungi</taxon>
        <taxon>Dikarya</taxon>
        <taxon>Ascomycota</taxon>
        <taxon>Pezizomycotina</taxon>
        <taxon>Dothideomycetes</taxon>
        <taxon>Pleosporomycetidae</taxon>
        <taxon>Mytilinidiales</taxon>
        <taxon>Argynnaceae</taxon>
        <taxon>Lepidopterella</taxon>
    </lineage>
</organism>
<gene>
    <name evidence="1" type="ORF">K432DRAFT_430709</name>
</gene>
<dbReference type="GO" id="GO:0009116">
    <property type="term" value="P:nucleoside metabolic process"/>
    <property type="evidence" value="ECO:0007669"/>
    <property type="project" value="InterPro"/>
</dbReference>